<dbReference type="PROSITE" id="PS51722">
    <property type="entry name" value="G_TR_2"/>
    <property type="match status" value="1"/>
</dbReference>
<dbReference type="GeneID" id="19109763"/>
<dbReference type="Gene3D" id="2.40.30.10">
    <property type="entry name" value="Translation factors"/>
    <property type="match status" value="2"/>
</dbReference>
<dbReference type="PRINTS" id="PR00315">
    <property type="entry name" value="ELONGATNFCT"/>
</dbReference>
<dbReference type="InterPro" id="IPR009001">
    <property type="entry name" value="Transl_elong_EF1A/Init_IF2_C"/>
</dbReference>
<evidence type="ECO:0000256" key="2">
    <source>
        <dbReference type="ARBA" id="ARBA00007249"/>
    </source>
</evidence>
<dbReference type="OrthoDB" id="342024at2759"/>
<feature type="domain" description="Tr-type G" evidence="11">
    <location>
        <begin position="373"/>
        <end position="601"/>
    </location>
</feature>
<dbReference type="PANTHER" id="PTHR23115">
    <property type="entry name" value="TRANSLATION FACTOR"/>
    <property type="match status" value="1"/>
</dbReference>
<evidence type="ECO:0000256" key="3">
    <source>
        <dbReference type="ARBA" id="ARBA00022490"/>
    </source>
</evidence>
<feature type="compositionally biased region" description="Pro residues" evidence="10">
    <location>
        <begin position="242"/>
        <end position="255"/>
    </location>
</feature>
<dbReference type="Gene3D" id="3.40.50.300">
    <property type="entry name" value="P-loop containing nucleotide triphosphate hydrolases"/>
    <property type="match status" value="1"/>
</dbReference>
<gene>
    <name evidence="12" type="ORF">BAUCODRAFT_21387</name>
</gene>
<keyword evidence="3" id="KW-0963">Cytoplasm</keyword>
<dbReference type="GO" id="GO:0003924">
    <property type="term" value="F:GTPase activity"/>
    <property type="evidence" value="ECO:0007669"/>
    <property type="project" value="InterPro"/>
</dbReference>
<dbReference type="InterPro" id="IPR031157">
    <property type="entry name" value="G_TR_CS"/>
</dbReference>
<dbReference type="InterPro" id="IPR015033">
    <property type="entry name" value="HBS1-like_N"/>
</dbReference>
<evidence type="ECO:0000313" key="13">
    <source>
        <dbReference type="Proteomes" id="UP000011761"/>
    </source>
</evidence>
<evidence type="ECO:0000256" key="6">
    <source>
        <dbReference type="ARBA" id="ARBA00022845"/>
    </source>
</evidence>
<dbReference type="GO" id="GO:0002184">
    <property type="term" value="P:cytoplasmic translational termination"/>
    <property type="evidence" value="ECO:0007669"/>
    <property type="project" value="UniProtKB-ARBA"/>
</dbReference>
<evidence type="ECO:0000259" key="11">
    <source>
        <dbReference type="PROSITE" id="PS51722"/>
    </source>
</evidence>
<feature type="region of interest" description="Disordered" evidence="10">
    <location>
        <begin position="212"/>
        <end position="285"/>
    </location>
</feature>
<keyword evidence="7" id="KW-0648">Protein biosynthesis</keyword>
<dbReference type="STRING" id="717646.M2N6C7"/>
<feature type="compositionally biased region" description="Acidic residues" evidence="10">
    <location>
        <begin position="10"/>
        <end position="25"/>
    </location>
</feature>
<dbReference type="PROSITE" id="PS00301">
    <property type="entry name" value="G_TR_1"/>
    <property type="match status" value="1"/>
</dbReference>
<dbReference type="RefSeq" id="XP_007672860.1">
    <property type="nucleotide sequence ID" value="XM_007674670.1"/>
</dbReference>
<dbReference type="GO" id="GO:0006417">
    <property type="term" value="P:regulation of translation"/>
    <property type="evidence" value="ECO:0007669"/>
    <property type="project" value="UniProtKB-KW"/>
</dbReference>
<dbReference type="InterPro" id="IPR027417">
    <property type="entry name" value="P-loop_NTPase"/>
</dbReference>
<evidence type="ECO:0000256" key="5">
    <source>
        <dbReference type="ARBA" id="ARBA00022801"/>
    </source>
</evidence>
<protein>
    <recommendedName>
        <fullName evidence="11">Tr-type G domain-containing protein</fullName>
    </recommendedName>
</protein>
<feature type="region of interest" description="Disordered" evidence="10">
    <location>
        <begin position="80"/>
        <end position="99"/>
    </location>
</feature>
<dbReference type="SUPFAM" id="SSF52540">
    <property type="entry name" value="P-loop containing nucleoside triphosphate hydrolases"/>
    <property type="match status" value="1"/>
</dbReference>
<dbReference type="GO" id="GO:0005525">
    <property type="term" value="F:GTP binding"/>
    <property type="evidence" value="ECO:0007669"/>
    <property type="project" value="UniProtKB-KW"/>
</dbReference>
<evidence type="ECO:0000256" key="8">
    <source>
        <dbReference type="ARBA" id="ARBA00023134"/>
    </source>
</evidence>
<reference evidence="12 13" key="1">
    <citation type="journal article" date="2012" name="PLoS Pathog.">
        <title>Diverse lifestyles and strategies of plant pathogenesis encoded in the genomes of eighteen Dothideomycetes fungi.</title>
        <authorList>
            <person name="Ohm R.A."/>
            <person name="Feau N."/>
            <person name="Henrissat B."/>
            <person name="Schoch C.L."/>
            <person name="Horwitz B.A."/>
            <person name="Barry K.W."/>
            <person name="Condon B.J."/>
            <person name="Copeland A.C."/>
            <person name="Dhillon B."/>
            <person name="Glaser F."/>
            <person name="Hesse C.N."/>
            <person name="Kosti I."/>
            <person name="LaButti K."/>
            <person name="Lindquist E.A."/>
            <person name="Lucas S."/>
            <person name="Salamov A.A."/>
            <person name="Bradshaw R.E."/>
            <person name="Ciuffetti L."/>
            <person name="Hamelin R.C."/>
            <person name="Kema G.H.J."/>
            <person name="Lawrence C."/>
            <person name="Scott J.A."/>
            <person name="Spatafora J.W."/>
            <person name="Turgeon B.G."/>
            <person name="de Wit P.J.G.M."/>
            <person name="Zhong S."/>
            <person name="Goodwin S.B."/>
            <person name="Grigoriev I.V."/>
        </authorList>
    </citation>
    <scope>NUCLEOTIDE SEQUENCE [LARGE SCALE GENOMIC DNA]</scope>
    <source>
        <strain evidence="12 13">UAMH 10762</strain>
    </source>
</reference>
<comment type="catalytic activity">
    <reaction evidence="9">
        <text>GTP + H2O = GDP + phosphate + H(+)</text>
        <dbReference type="Rhea" id="RHEA:19669"/>
        <dbReference type="ChEBI" id="CHEBI:15377"/>
        <dbReference type="ChEBI" id="CHEBI:15378"/>
        <dbReference type="ChEBI" id="CHEBI:37565"/>
        <dbReference type="ChEBI" id="CHEBI:43474"/>
        <dbReference type="ChEBI" id="CHEBI:58189"/>
    </reaction>
    <physiologicalReaction direction="left-to-right" evidence="9">
        <dbReference type="Rhea" id="RHEA:19670"/>
    </physiologicalReaction>
</comment>
<dbReference type="GO" id="GO:0005829">
    <property type="term" value="C:cytosol"/>
    <property type="evidence" value="ECO:0007669"/>
    <property type="project" value="GOC"/>
</dbReference>
<organism evidence="12 13">
    <name type="scientific">Baudoinia panamericana (strain UAMH 10762)</name>
    <name type="common">Angels' share fungus</name>
    <name type="synonym">Baudoinia compniacensis (strain UAMH 10762)</name>
    <dbReference type="NCBI Taxonomy" id="717646"/>
    <lineage>
        <taxon>Eukaryota</taxon>
        <taxon>Fungi</taxon>
        <taxon>Dikarya</taxon>
        <taxon>Ascomycota</taxon>
        <taxon>Pezizomycotina</taxon>
        <taxon>Dothideomycetes</taxon>
        <taxon>Dothideomycetidae</taxon>
        <taxon>Mycosphaerellales</taxon>
        <taxon>Teratosphaeriaceae</taxon>
        <taxon>Baudoinia</taxon>
    </lineage>
</organism>
<evidence type="ECO:0000256" key="4">
    <source>
        <dbReference type="ARBA" id="ARBA00022741"/>
    </source>
</evidence>
<keyword evidence="13" id="KW-1185">Reference proteome</keyword>
<dbReference type="KEGG" id="bcom:BAUCODRAFT_21387"/>
<feature type="compositionally biased region" description="Basic and acidic residues" evidence="10">
    <location>
        <begin position="212"/>
        <end position="221"/>
    </location>
</feature>
<dbReference type="SUPFAM" id="SSF50465">
    <property type="entry name" value="EF-Tu/eEF-1alpha/eIF2-gamma C-terminal domain"/>
    <property type="match status" value="1"/>
</dbReference>
<dbReference type="InterPro" id="IPR009000">
    <property type="entry name" value="Transl_B-barrel_sf"/>
</dbReference>
<evidence type="ECO:0000256" key="1">
    <source>
        <dbReference type="ARBA" id="ARBA00004496"/>
    </source>
</evidence>
<dbReference type="OMA" id="FRMAISE"/>
<dbReference type="AlphaFoldDB" id="M2N6C7"/>
<name>M2N6C7_BAUPA</name>
<dbReference type="eggNOG" id="KOG0458">
    <property type="taxonomic scope" value="Eukaryota"/>
</dbReference>
<accession>M2N6C7</accession>
<keyword evidence="8" id="KW-0342">GTP-binding</keyword>
<dbReference type="Pfam" id="PF08938">
    <property type="entry name" value="HBS1_N"/>
    <property type="match status" value="1"/>
</dbReference>
<comment type="similarity">
    <text evidence="2">Belongs to the TRAFAC class translation factor GTPase superfamily. Classic translation factor GTPase family. EF-Tu/EF-1A subfamily.</text>
</comment>
<dbReference type="HOGENOM" id="CLU_007265_3_2_1"/>
<keyword evidence="4" id="KW-0547">Nucleotide-binding</keyword>
<keyword evidence="6" id="KW-0810">Translation regulation</keyword>
<dbReference type="SUPFAM" id="SSF50447">
    <property type="entry name" value="Translation proteins"/>
    <property type="match status" value="1"/>
</dbReference>
<dbReference type="InterPro" id="IPR000795">
    <property type="entry name" value="T_Tr_GTP-bd_dom"/>
</dbReference>
<evidence type="ECO:0000256" key="7">
    <source>
        <dbReference type="ARBA" id="ARBA00022917"/>
    </source>
</evidence>
<dbReference type="InterPro" id="IPR050100">
    <property type="entry name" value="TRAFAC_GTPase_members"/>
</dbReference>
<feature type="region of interest" description="Disordered" evidence="10">
    <location>
        <begin position="1"/>
        <end position="37"/>
    </location>
</feature>
<dbReference type="Pfam" id="PF00009">
    <property type="entry name" value="GTP_EFTU"/>
    <property type="match status" value="1"/>
</dbReference>
<proteinExistence type="inferred from homology"/>
<comment type="subcellular location">
    <subcellularLocation>
        <location evidence="1">Cytoplasm</location>
    </subcellularLocation>
</comment>
<evidence type="ECO:0000256" key="10">
    <source>
        <dbReference type="SAM" id="MobiDB-lite"/>
    </source>
</evidence>
<dbReference type="FunFam" id="2.40.30.10:FF:000020">
    <property type="entry name" value="Translation elongation factor EF-1"/>
    <property type="match status" value="1"/>
</dbReference>
<sequence length="793" mass="85992">MHRVKNVQYNEEDLYDDDEVDEGQGEEQLTQEDRDNFANLTPVVRAELEEAGLQASDREIQDALWNYYWDVGKSVNYLKNSRTPRPQRQASKKDAKAKSKFDQAAEKAETGCAGEGWVRKFSAAERRDFAMPPLSAAEWFQGVPWTGLSPSIRGNLVPAEPVRPRPRLLGGSSKLAKLAEERRKRNAAAAASPEVEVPASNGALSALDRLASIKDGKENDKPAATTQAEPRKYPIRKKREPTPPPREPTPPPAPAEPQEEAPDLRASPTAFGRTLSTSPRQHPTSTMHLKDVLGASSQSDPFNAPSPDDVVMRAQQHSKAVSNTSTKQASTKGLERQTQALNLDADATPQQAKVRSKGLDVPRLWAEEKSKRKPSAAFVVIGHVDHGKSTLMGRLLLDTGAVAQRDIDKYQKAATELGKSSFALAWVLDTDPQERERGVTVDIAQHHFSTDTADFTILDAPGHRDFVPNMIGGAAMADMAVLVVDANQLDSGMKGQTREHVLLAKAVGLKKVVVAVNKMDDTKPTAWREAAFEAVRDEVRSFLTTSGFGEEDVLVVPCSGLGGENVVKAPSSMGAAAWVAKCNPTLLQALERSIPSETESKTVTQPFRMQIADVFRGSIQNPLSVAGRIVAGHVQVGDSILVQPSGETAAIRALDVIDEPRDFAVAGQIVTLHLQDIEAQHLRSGDVVCDPKRPVHLRKSFEAVVEAVDPLLPQAVDIHIGRLHAPGRIERLVEVMGSETGRKKPRIVRQGQKAKVKLTFEDAASSGFPLVDGEKVVLRAAGATVGYGVVDAA</sequence>
<dbReference type="EMBL" id="KB445551">
    <property type="protein sequence ID" value="EMC99618.1"/>
    <property type="molecule type" value="Genomic_DNA"/>
</dbReference>
<dbReference type="Proteomes" id="UP000011761">
    <property type="component" value="Unassembled WGS sequence"/>
</dbReference>
<evidence type="ECO:0000256" key="9">
    <source>
        <dbReference type="ARBA" id="ARBA00049117"/>
    </source>
</evidence>
<feature type="compositionally biased region" description="Polar residues" evidence="10">
    <location>
        <begin position="274"/>
        <end position="285"/>
    </location>
</feature>
<evidence type="ECO:0000313" key="12">
    <source>
        <dbReference type="EMBL" id="EMC99618.1"/>
    </source>
</evidence>
<dbReference type="CDD" id="cd16267">
    <property type="entry name" value="HBS1-like_II"/>
    <property type="match status" value="1"/>
</dbReference>
<keyword evidence="5" id="KW-0378">Hydrolase</keyword>